<sequence length="188" mass="22391">MNLQPPPNKRTKMDVENEQFNKNMNNPHDMNQQGNDVANNLQEQQPQMSMYADNNLRNRPQPPSQYNQMYNNNDLARRQQEQLREHKMKEEIQQQHTFQQQQQRNMMMHHHGGPNPNQGRDIQMGIMHFEQQGHANRPPNLIMPDNNKDPNTSQFQNAQQQQQMHGIPKKIFIKSIIHIYVYLADQNF</sequence>
<protein>
    <submittedName>
        <fullName evidence="2">GATA zinc finger domain-containing protein 14</fullName>
    </submittedName>
</protein>
<evidence type="ECO:0000313" key="2">
    <source>
        <dbReference type="WBParaSite" id="RSKR_0001070100.1"/>
    </source>
</evidence>
<evidence type="ECO:0000313" key="1">
    <source>
        <dbReference type="Proteomes" id="UP000095286"/>
    </source>
</evidence>
<dbReference type="Proteomes" id="UP000095286">
    <property type="component" value="Unplaced"/>
</dbReference>
<accession>A0AC35UDL3</accession>
<dbReference type="WBParaSite" id="RSKR_0001070100.1">
    <property type="protein sequence ID" value="RSKR_0001070100.1"/>
    <property type="gene ID" value="RSKR_0001070100"/>
</dbReference>
<proteinExistence type="predicted"/>
<organism evidence="1 2">
    <name type="scientific">Rhabditophanes sp. KR3021</name>
    <dbReference type="NCBI Taxonomy" id="114890"/>
    <lineage>
        <taxon>Eukaryota</taxon>
        <taxon>Metazoa</taxon>
        <taxon>Ecdysozoa</taxon>
        <taxon>Nematoda</taxon>
        <taxon>Chromadorea</taxon>
        <taxon>Rhabditida</taxon>
        <taxon>Tylenchina</taxon>
        <taxon>Panagrolaimomorpha</taxon>
        <taxon>Strongyloidoidea</taxon>
        <taxon>Alloionematidae</taxon>
        <taxon>Rhabditophanes</taxon>
    </lineage>
</organism>
<name>A0AC35UDL3_9BILA</name>
<reference evidence="2" key="1">
    <citation type="submission" date="2016-11" db="UniProtKB">
        <authorList>
            <consortium name="WormBaseParasite"/>
        </authorList>
    </citation>
    <scope>IDENTIFICATION</scope>
    <source>
        <strain evidence="2">KR3021</strain>
    </source>
</reference>